<sequence>MQSSSFTASTLITPRQYANGMLAADAYLVDYGAHIIPYDEELLESEQIPRSEEKHTATSDSNSYTVNALQAALELSTELKKKKESVPLKKIEYELQISCIFRLCHQASWCTWPTICDSLHRIRRRTSTEYQPDSLKFLNKIVKLTLYNHTRMSRQNVKTLGAQETYASSIGSARSYMQSVLISFFASIILLSIVFMVWHKLHTPKTGRSQPFQNLSRGLKMERHWLPINATSLIPNNLIHKNTASPRNSQSRPVSNFSVKGTNLAYITPIQTDNSVTSSTLHSYLERNALYDFHPSESTGYCRNLFESNLLPHASNNTCQHVHICTTVQETSDEQCEDYHFANK</sequence>
<dbReference type="OrthoDB" id="6258424at2759"/>
<protein>
    <submittedName>
        <fullName evidence="2">Uncharacterized protein</fullName>
    </submittedName>
</protein>
<accession>A0A8T0DVV9</accession>
<keyword evidence="1" id="KW-0472">Membrane</keyword>
<name>A0A8T0DVV9_9TREM</name>
<dbReference type="AlphaFoldDB" id="A0A8T0DVV9"/>
<gene>
    <name evidence="2" type="ORF">P879_01654</name>
</gene>
<keyword evidence="1" id="KW-1133">Transmembrane helix</keyword>
<dbReference type="EMBL" id="JTDF01000286">
    <property type="protein sequence ID" value="KAF8571863.1"/>
    <property type="molecule type" value="Genomic_DNA"/>
</dbReference>
<keyword evidence="1" id="KW-0812">Transmembrane</keyword>
<organism evidence="2 3">
    <name type="scientific">Paragonimus westermani</name>
    <dbReference type="NCBI Taxonomy" id="34504"/>
    <lineage>
        <taxon>Eukaryota</taxon>
        <taxon>Metazoa</taxon>
        <taxon>Spiralia</taxon>
        <taxon>Lophotrochozoa</taxon>
        <taxon>Platyhelminthes</taxon>
        <taxon>Trematoda</taxon>
        <taxon>Digenea</taxon>
        <taxon>Plagiorchiida</taxon>
        <taxon>Troglotremata</taxon>
        <taxon>Troglotrematidae</taxon>
        <taxon>Paragonimus</taxon>
    </lineage>
</organism>
<evidence type="ECO:0000313" key="3">
    <source>
        <dbReference type="Proteomes" id="UP000699462"/>
    </source>
</evidence>
<reference evidence="2 3" key="1">
    <citation type="submission" date="2019-07" db="EMBL/GenBank/DDBJ databases">
        <title>Annotation for the trematode Paragonimus westermani.</title>
        <authorList>
            <person name="Choi Y.-J."/>
        </authorList>
    </citation>
    <scope>NUCLEOTIDE SEQUENCE [LARGE SCALE GENOMIC DNA]</scope>
    <source>
        <strain evidence="2">180907_Pwestermani</strain>
    </source>
</reference>
<proteinExistence type="predicted"/>
<evidence type="ECO:0000313" key="2">
    <source>
        <dbReference type="EMBL" id="KAF8571863.1"/>
    </source>
</evidence>
<comment type="caution">
    <text evidence="2">The sequence shown here is derived from an EMBL/GenBank/DDBJ whole genome shotgun (WGS) entry which is preliminary data.</text>
</comment>
<keyword evidence="3" id="KW-1185">Reference proteome</keyword>
<dbReference type="Proteomes" id="UP000699462">
    <property type="component" value="Unassembled WGS sequence"/>
</dbReference>
<feature type="transmembrane region" description="Helical" evidence="1">
    <location>
        <begin position="176"/>
        <end position="198"/>
    </location>
</feature>
<evidence type="ECO:0000256" key="1">
    <source>
        <dbReference type="SAM" id="Phobius"/>
    </source>
</evidence>